<reference evidence="13 14" key="1">
    <citation type="journal article" date="2019" name="Commun. Biol.">
        <title>The bagworm genome reveals a unique fibroin gene that provides high tensile strength.</title>
        <authorList>
            <person name="Kono N."/>
            <person name="Nakamura H."/>
            <person name="Ohtoshi R."/>
            <person name="Tomita M."/>
            <person name="Numata K."/>
            <person name="Arakawa K."/>
        </authorList>
    </citation>
    <scope>NUCLEOTIDE SEQUENCE [LARGE SCALE GENOMIC DNA]</scope>
</reference>
<dbReference type="PANTHER" id="PTHR45817">
    <property type="entry name" value="LYSYL OXIDASE-LIKE-RELATED"/>
    <property type="match status" value="1"/>
</dbReference>
<keyword evidence="5" id="KW-1133">Transmembrane helix</keyword>
<dbReference type="PANTHER" id="PTHR45817:SF4">
    <property type="entry name" value="LYSYL OXIDASE-LIKE-RELATED"/>
    <property type="match status" value="1"/>
</dbReference>
<keyword evidence="4" id="KW-0677">Repeat</keyword>
<keyword evidence="7 10" id="KW-1015">Disulfide bond</keyword>
<dbReference type="Gene3D" id="3.10.250.10">
    <property type="entry name" value="SRCR-like domain"/>
    <property type="match status" value="2"/>
</dbReference>
<dbReference type="FunFam" id="3.10.250.10:FF:000007">
    <property type="entry name" value="Soluble scavenger receptor cysteine-rich domain-containing protein SSC5D"/>
    <property type="match status" value="1"/>
</dbReference>
<evidence type="ECO:0000256" key="4">
    <source>
        <dbReference type="ARBA" id="ARBA00022737"/>
    </source>
</evidence>
<keyword evidence="14" id="KW-1185">Reference proteome</keyword>
<organism evidence="13 14">
    <name type="scientific">Eumeta variegata</name>
    <name type="common">Bagworm moth</name>
    <name type="synonym">Eumeta japonica</name>
    <dbReference type="NCBI Taxonomy" id="151549"/>
    <lineage>
        <taxon>Eukaryota</taxon>
        <taxon>Metazoa</taxon>
        <taxon>Ecdysozoa</taxon>
        <taxon>Arthropoda</taxon>
        <taxon>Hexapoda</taxon>
        <taxon>Insecta</taxon>
        <taxon>Pterygota</taxon>
        <taxon>Neoptera</taxon>
        <taxon>Endopterygota</taxon>
        <taxon>Lepidoptera</taxon>
        <taxon>Glossata</taxon>
        <taxon>Ditrysia</taxon>
        <taxon>Tineoidea</taxon>
        <taxon>Psychidae</taxon>
        <taxon>Oiketicinae</taxon>
        <taxon>Eumeta</taxon>
    </lineage>
</organism>
<dbReference type="Pfam" id="PF00530">
    <property type="entry name" value="SRCR"/>
    <property type="match status" value="2"/>
</dbReference>
<feature type="disulfide bond" evidence="10">
    <location>
        <begin position="121"/>
        <end position="131"/>
    </location>
</feature>
<comment type="subcellular location">
    <subcellularLocation>
        <location evidence="1">Membrane</location>
        <topology evidence="1">Single-pass membrane protein</topology>
    </subcellularLocation>
</comment>
<dbReference type="FunFam" id="3.10.250.10:FF:000016">
    <property type="entry name" value="Scavenger receptor cysteine-rich protein type 12"/>
    <property type="match status" value="1"/>
</dbReference>
<comment type="caution">
    <text evidence="10">Lacks conserved residue(s) required for the propagation of feature annotation.</text>
</comment>
<dbReference type="OrthoDB" id="547291at2759"/>
<feature type="disulfide bond" evidence="10">
    <location>
        <begin position="250"/>
        <end position="260"/>
    </location>
</feature>
<dbReference type="GO" id="GO:0016020">
    <property type="term" value="C:membrane"/>
    <property type="evidence" value="ECO:0007669"/>
    <property type="project" value="UniProtKB-SubCell"/>
</dbReference>
<dbReference type="PROSITE" id="PS50287">
    <property type="entry name" value="SRCR_2"/>
    <property type="match status" value="2"/>
</dbReference>
<dbReference type="InterPro" id="IPR001190">
    <property type="entry name" value="SRCR"/>
</dbReference>
<evidence type="ECO:0000256" key="9">
    <source>
        <dbReference type="ARBA" id="ARBA00023180"/>
    </source>
</evidence>
<evidence type="ECO:0000256" key="10">
    <source>
        <dbReference type="PROSITE-ProRule" id="PRU00196"/>
    </source>
</evidence>
<evidence type="ECO:0000256" key="5">
    <source>
        <dbReference type="ARBA" id="ARBA00022989"/>
    </source>
</evidence>
<comment type="caution">
    <text evidence="13">The sequence shown here is derived from an EMBL/GenBank/DDBJ whole genome shotgun (WGS) entry which is preliminary data.</text>
</comment>
<accession>A0A4C1SVI6</accession>
<dbReference type="SMART" id="SM00202">
    <property type="entry name" value="SR"/>
    <property type="match status" value="2"/>
</dbReference>
<proteinExistence type="predicted"/>
<evidence type="ECO:0000259" key="12">
    <source>
        <dbReference type="PROSITE" id="PS50287"/>
    </source>
</evidence>
<evidence type="ECO:0000256" key="6">
    <source>
        <dbReference type="ARBA" id="ARBA00023136"/>
    </source>
</evidence>
<feature type="chain" id="PRO_5020036827" evidence="11">
    <location>
        <begin position="26"/>
        <end position="386"/>
    </location>
</feature>
<dbReference type="EMBL" id="BGZK01000021">
    <property type="protein sequence ID" value="GBP06182.1"/>
    <property type="molecule type" value="Genomic_DNA"/>
</dbReference>
<feature type="domain" description="SRCR" evidence="12">
    <location>
        <begin position="54"/>
        <end position="152"/>
    </location>
</feature>
<evidence type="ECO:0000313" key="14">
    <source>
        <dbReference type="Proteomes" id="UP000299102"/>
    </source>
</evidence>
<dbReference type="SUPFAM" id="SSF56487">
    <property type="entry name" value="SRCR-like"/>
    <property type="match status" value="2"/>
</dbReference>
<keyword evidence="2" id="KW-0812">Transmembrane</keyword>
<evidence type="ECO:0000256" key="2">
    <source>
        <dbReference type="ARBA" id="ARBA00022692"/>
    </source>
</evidence>
<feature type="disulfide bond" evidence="10">
    <location>
        <begin position="221"/>
        <end position="282"/>
    </location>
</feature>
<dbReference type="InterPro" id="IPR050912">
    <property type="entry name" value="LOX-like_protein"/>
</dbReference>
<evidence type="ECO:0000256" key="8">
    <source>
        <dbReference type="ARBA" id="ARBA00023170"/>
    </source>
</evidence>
<feature type="domain" description="SRCR" evidence="12">
    <location>
        <begin position="183"/>
        <end position="283"/>
    </location>
</feature>
<sequence>MLQNKAIYSVILIFLFCGALGVAKSKNVSDSERAARLNFIRNILSKGGDREGAVKLVGGPSRYEGNVHVWHAGRWGAVCDDSWDDRAADVVCSKFNRTGAATRGSQYGYSKVKYWMENIVCQGQETSLIQCMFPGWGNSKCDANEAAGVKCIGEPDLEPAAKPFTRWPGKLLQQVLDVSTAKIRLIGGRDENEGRVEIQYNGVWGSICGDGWTLHEALVTCRHLGLGYAAQSSQTDYFGSSRIVLSGVRCEGNETGLFQCRHRQYGDAVCPGSVGHVAAVVCTRTLADLALDYKELEHSSHLQDVALYHLQCAMEELCLAKSAYECCARGRPIIVEWERDARHSAGLSLVRMFNSTFNVDVRRQVKDPRQGRRLLPHFVEHAPEIY</sequence>
<dbReference type="AlphaFoldDB" id="A0A4C1SVI6"/>
<dbReference type="Pfam" id="PF01186">
    <property type="entry name" value="Lysyl_oxidase"/>
    <property type="match status" value="1"/>
</dbReference>
<dbReference type="GO" id="GO:0005507">
    <property type="term" value="F:copper ion binding"/>
    <property type="evidence" value="ECO:0007669"/>
    <property type="project" value="InterPro"/>
</dbReference>
<keyword evidence="3 11" id="KW-0732">Signal</keyword>
<dbReference type="GO" id="GO:0005615">
    <property type="term" value="C:extracellular space"/>
    <property type="evidence" value="ECO:0007669"/>
    <property type="project" value="TreeGrafter"/>
</dbReference>
<evidence type="ECO:0000256" key="7">
    <source>
        <dbReference type="ARBA" id="ARBA00023157"/>
    </source>
</evidence>
<evidence type="ECO:0000256" key="3">
    <source>
        <dbReference type="ARBA" id="ARBA00022729"/>
    </source>
</evidence>
<protein>
    <submittedName>
        <fullName evidence="13">Lysyl oxidase homolog 2</fullName>
    </submittedName>
</protein>
<gene>
    <name evidence="13" type="primary">LOXL2</name>
    <name evidence="13" type="ORF">EVAR_3546_1</name>
</gene>
<dbReference type="InterPro" id="IPR001695">
    <property type="entry name" value="Lysyl_oxidase"/>
</dbReference>
<dbReference type="PROSITE" id="PS00420">
    <property type="entry name" value="SRCR_1"/>
    <property type="match status" value="1"/>
</dbReference>
<name>A0A4C1SVI6_EUMVA</name>
<evidence type="ECO:0000313" key="13">
    <source>
        <dbReference type="EMBL" id="GBP06182.1"/>
    </source>
</evidence>
<evidence type="ECO:0000256" key="11">
    <source>
        <dbReference type="SAM" id="SignalP"/>
    </source>
</evidence>
<dbReference type="PRINTS" id="PR00258">
    <property type="entry name" value="SPERACTRCPTR"/>
</dbReference>
<dbReference type="Proteomes" id="UP000299102">
    <property type="component" value="Unassembled WGS sequence"/>
</dbReference>
<evidence type="ECO:0000256" key="1">
    <source>
        <dbReference type="ARBA" id="ARBA00004167"/>
    </source>
</evidence>
<keyword evidence="9" id="KW-0325">Glycoprotein</keyword>
<dbReference type="InterPro" id="IPR036772">
    <property type="entry name" value="SRCR-like_dom_sf"/>
</dbReference>
<dbReference type="GO" id="GO:0004720">
    <property type="term" value="F:protein-lysine 6-oxidase activity"/>
    <property type="evidence" value="ECO:0007669"/>
    <property type="project" value="TreeGrafter"/>
</dbReference>
<feature type="signal peptide" evidence="11">
    <location>
        <begin position="1"/>
        <end position="25"/>
    </location>
</feature>
<keyword evidence="6" id="KW-0472">Membrane</keyword>
<keyword evidence="8" id="KW-0675">Receptor</keyword>